<protein>
    <submittedName>
        <fullName evidence="1">Uncharacterized protein</fullName>
    </submittedName>
</protein>
<dbReference type="Proteomes" id="UP000664835">
    <property type="component" value="Unassembled WGS sequence"/>
</dbReference>
<comment type="caution">
    <text evidence="1">The sequence shown here is derived from an EMBL/GenBank/DDBJ whole genome shotgun (WGS) entry which is preliminary data.</text>
</comment>
<evidence type="ECO:0000313" key="1">
    <source>
        <dbReference type="EMBL" id="MBO1928098.1"/>
    </source>
</evidence>
<keyword evidence="2" id="KW-1185">Reference proteome</keyword>
<proteinExistence type="predicted"/>
<sequence length="138" mass="15871">MSLYDESNYEFSLRDALPGNSRDLVMHLFTTTSLAQMLQLWENRETDKFLLTKYRVNASDWPAALQAAIIAKLSYLKINNRYSIHEMVFLIKTTCAVLGTPLPEYTLQEVINNQNTQTPKLNLWLMKLAQMAQIKKAG</sequence>
<reference evidence="1 2" key="1">
    <citation type="submission" date="2021-03" db="EMBL/GenBank/DDBJ databases">
        <title>Thiomicrorhabdus sp.nov.,novel sulfur-oxidizing bacteria isolated from coastal sediment.</title>
        <authorList>
            <person name="Liu X."/>
        </authorList>
    </citation>
    <scope>NUCLEOTIDE SEQUENCE [LARGE SCALE GENOMIC DNA]</scope>
    <source>
        <strain evidence="1 2">6S2-11</strain>
    </source>
</reference>
<evidence type="ECO:0000313" key="2">
    <source>
        <dbReference type="Proteomes" id="UP000664835"/>
    </source>
</evidence>
<name>A0ABS3Q7I8_9GAMM</name>
<dbReference type="RefSeq" id="WP_208150713.1">
    <property type="nucleotide sequence ID" value="NZ_JAGETV010000025.1"/>
</dbReference>
<accession>A0ABS3Q7I8</accession>
<organism evidence="1 2">
    <name type="scientific">Thiomicrorhabdus marina</name>
    <dbReference type="NCBI Taxonomy" id="2818442"/>
    <lineage>
        <taxon>Bacteria</taxon>
        <taxon>Pseudomonadati</taxon>
        <taxon>Pseudomonadota</taxon>
        <taxon>Gammaproteobacteria</taxon>
        <taxon>Thiotrichales</taxon>
        <taxon>Piscirickettsiaceae</taxon>
        <taxon>Thiomicrorhabdus</taxon>
    </lineage>
</organism>
<dbReference type="EMBL" id="JAGETV010000025">
    <property type="protein sequence ID" value="MBO1928098.1"/>
    <property type="molecule type" value="Genomic_DNA"/>
</dbReference>
<gene>
    <name evidence="1" type="ORF">J3998_10970</name>
</gene>